<dbReference type="PANTHER" id="PTHR21621:SF4">
    <property type="entry name" value="GLUTATHIONE SYNTHETASE"/>
    <property type="match status" value="1"/>
</dbReference>
<evidence type="ECO:0000313" key="15">
    <source>
        <dbReference type="Proteomes" id="UP000503178"/>
    </source>
</evidence>
<feature type="domain" description="ATP-grasp" evidence="11">
    <location>
        <begin position="133"/>
        <end position="317"/>
    </location>
</feature>
<comment type="cofactor">
    <cofactor evidence="1">
        <name>Mn(2+)</name>
        <dbReference type="ChEBI" id="CHEBI:29035"/>
    </cofactor>
</comment>
<dbReference type="HAMAP" id="MF_00162">
    <property type="entry name" value="GSH_S"/>
    <property type="match status" value="1"/>
</dbReference>
<sequence>MAQLFVIDPIQHLNPTKDSSVALMQAVQKLGEQVWICTQGDIMTHGQEPIVCSHPITFEWIQPLSEGWQVANPWYRIGEIRLVPLTDFSCVWMRKDPPVDELYIYATHLLELGERKGVRIINKPVSLRSWNEKLGALRFSELMAPTLVANRLEPILAFANDCDEVVLKPLGGKGGQGVVRSHSKAPGFRALLELVTQQQQVPIMIQAFLPAVTLGDKRIILANGTPLGAINRKPIQGEFRSNLAVGGYPESTTLTEEERIICNKLSPILQSEGLAFVGIDVIDGYLSEINVTSPTGVREVERIDGVQLSDQIVKKLLYDKAY</sequence>
<dbReference type="PANTHER" id="PTHR21621">
    <property type="entry name" value="RIBOSOMAL PROTEIN S6 MODIFICATION PROTEIN"/>
    <property type="match status" value="1"/>
</dbReference>
<reference evidence="12" key="1">
    <citation type="journal article" date="2017" name="Protist">
        <title>Diversity of the Photosynthetic Paulinella Species, with the Description of Paulinella micropora sp. nov. and the Chromatophore Genome Sequence for strain KR01.</title>
        <authorList>
            <person name="Lhee D."/>
            <person name="Yang E.C."/>
            <person name="Kim J.I."/>
            <person name="Nakayama T."/>
            <person name="Zuccarello G."/>
            <person name="Andersen R.A."/>
            <person name="Yoon H.S."/>
        </authorList>
    </citation>
    <scope>NUCLEOTIDE SEQUENCE</scope>
    <source>
        <strain evidence="13">FK01</strain>
        <strain evidence="12">KR01</strain>
    </source>
</reference>
<keyword evidence="6 10" id="KW-0547">Nucleotide-binding</keyword>
<dbReference type="InterPro" id="IPR013815">
    <property type="entry name" value="ATP_grasp_subdomain_1"/>
</dbReference>
<dbReference type="NCBIfam" id="TIGR01380">
    <property type="entry name" value="glut_syn"/>
    <property type="match status" value="1"/>
</dbReference>
<accession>A0A1L5YBN4</accession>
<comment type="cofactor">
    <cofactor evidence="2">
        <name>Mg(2+)</name>
        <dbReference type="ChEBI" id="CHEBI:18420"/>
    </cofactor>
</comment>
<dbReference type="EMBL" id="LC490351">
    <property type="protein sequence ID" value="BBL86103.1"/>
    <property type="molecule type" value="Genomic_DNA"/>
</dbReference>
<reference evidence="14 15" key="2">
    <citation type="submission" date="2019-06" db="EMBL/GenBank/DDBJ databases">
        <title>A hidden player of endosymbiotic evolution: DNA virus triggered massive gene transfer.</title>
        <authorList>
            <person name="Matsuo M."/>
            <person name="Katahata A."/>
            <person name="Tachikawa M."/>
            <person name="Minakuchi Y."/>
            <person name="Noguchi H."/>
            <person name="Toyoda A."/>
            <person name="Fujiyama A."/>
            <person name="Suzuki Y."/>
            <person name="Satoh S."/>
            <person name="Nakayama T."/>
            <person name="Kamikawa R."/>
            <person name="Nomura M."/>
            <person name="Inagaki Y."/>
            <person name="Ishida K."/>
            <person name="Obokata J."/>
        </authorList>
    </citation>
    <scope>NUCLEOTIDE SEQUENCE [LARGE SCALE GENOMIC DNA]</scope>
    <source>
        <strain evidence="14 15">MYN1</strain>
    </source>
</reference>
<evidence type="ECO:0000256" key="4">
    <source>
        <dbReference type="ARBA" id="ARBA00022684"/>
    </source>
</evidence>
<keyword evidence="9" id="KW-0464">Manganese</keyword>
<dbReference type="Gene3D" id="3.30.470.20">
    <property type="entry name" value="ATP-grasp fold, B domain"/>
    <property type="match status" value="1"/>
</dbReference>
<dbReference type="EMBL" id="KY124271">
    <property type="protein sequence ID" value="AQX44889.1"/>
    <property type="molecule type" value="Genomic_DNA"/>
</dbReference>
<dbReference type="Pfam" id="PF02955">
    <property type="entry name" value="GSH-S_ATP"/>
    <property type="match status" value="1"/>
</dbReference>
<evidence type="ECO:0000313" key="14">
    <source>
        <dbReference type="EMBL" id="BBL86103.1"/>
    </source>
</evidence>
<dbReference type="EMBL" id="KX897545">
    <property type="protein sequence ID" value="APP88122.1"/>
    <property type="molecule type" value="Genomic_DNA"/>
</dbReference>
<dbReference type="InterPro" id="IPR011761">
    <property type="entry name" value="ATP-grasp"/>
</dbReference>
<evidence type="ECO:0000256" key="2">
    <source>
        <dbReference type="ARBA" id="ARBA00001946"/>
    </source>
</evidence>
<geneLocation type="plastid" evidence="12"/>
<dbReference type="InterPro" id="IPR004215">
    <property type="entry name" value="GSHS_N"/>
</dbReference>
<dbReference type="InterPro" id="IPR016185">
    <property type="entry name" value="PreATP-grasp_dom_sf"/>
</dbReference>
<evidence type="ECO:0000256" key="10">
    <source>
        <dbReference type="PROSITE-ProRule" id="PRU00409"/>
    </source>
</evidence>
<dbReference type="GO" id="GO:0004363">
    <property type="term" value="F:glutathione synthase activity"/>
    <property type="evidence" value="ECO:0007669"/>
    <property type="project" value="InterPro"/>
</dbReference>
<dbReference type="SUPFAM" id="SSF56059">
    <property type="entry name" value="Glutathione synthetase ATP-binding domain-like"/>
    <property type="match status" value="1"/>
</dbReference>
<keyword evidence="7 10" id="KW-0067">ATP-binding</keyword>
<keyword evidence="5" id="KW-0479">Metal-binding</keyword>
<organism evidence="12">
    <name type="scientific">Paulinella micropora</name>
    <dbReference type="NCBI Taxonomy" id="1928728"/>
    <lineage>
        <taxon>Eukaryota</taxon>
        <taxon>Sar</taxon>
        <taxon>Rhizaria</taxon>
        <taxon>Cercozoa</taxon>
        <taxon>Imbricatea</taxon>
        <taxon>Silicofilosea</taxon>
        <taxon>Euglyphida</taxon>
        <taxon>Paulinellidae</taxon>
        <taxon>Paulinella</taxon>
    </lineage>
</organism>
<evidence type="ECO:0000256" key="8">
    <source>
        <dbReference type="ARBA" id="ARBA00022842"/>
    </source>
</evidence>
<evidence type="ECO:0000256" key="9">
    <source>
        <dbReference type="ARBA" id="ARBA00023211"/>
    </source>
</evidence>
<dbReference type="SUPFAM" id="SSF52440">
    <property type="entry name" value="PreATP-grasp domain"/>
    <property type="match status" value="1"/>
</dbReference>
<dbReference type="Gene3D" id="3.30.1490.20">
    <property type="entry name" value="ATP-grasp fold, A domain"/>
    <property type="match status" value="1"/>
</dbReference>
<dbReference type="Proteomes" id="UP000503178">
    <property type="component" value="Chromatophore Pltd"/>
</dbReference>
<keyword evidence="3" id="KW-0436">Ligase</keyword>
<evidence type="ECO:0000256" key="7">
    <source>
        <dbReference type="ARBA" id="ARBA00022840"/>
    </source>
</evidence>
<dbReference type="AlphaFoldDB" id="A0A1L5YBN4"/>
<evidence type="ECO:0000256" key="1">
    <source>
        <dbReference type="ARBA" id="ARBA00001936"/>
    </source>
</evidence>
<dbReference type="GO" id="GO:0046872">
    <property type="term" value="F:metal ion binding"/>
    <property type="evidence" value="ECO:0007669"/>
    <property type="project" value="UniProtKB-KW"/>
</dbReference>
<dbReference type="Pfam" id="PF02951">
    <property type="entry name" value="GSH-S_N"/>
    <property type="match status" value="1"/>
</dbReference>
<keyword evidence="4" id="KW-0317">Glutathione biosynthesis</keyword>
<evidence type="ECO:0000256" key="5">
    <source>
        <dbReference type="ARBA" id="ARBA00022723"/>
    </source>
</evidence>
<name>A0A1L5YBN4_9EUKA</name>
<dbReference type="NCBIfam" id="NF003573">
    <property type="entry name" value="PRK05246.1"/>
    <property type="match status" value="1"/>
</dbReference>
<keyword evidence="8" id="KW-0460">Magnesium</keyword>
<evidence type="ECO:0000259" key="11">
    <source>
        <dbReference type="PROSITE" id="PS50975"/>
    </source>
</evidence>
<evidence type="ECO:0000313" key="12">
    <source>
        <dbReference type="EMBL" id="APP88122.1"/>
    </source>
</evidence>
<dbReference type="Gene3D" id="3.40.50.20">
    <property type="match status" value="1"/>
</dbReference>
<evidence type="ECO:0000256" key="3">
    <source>
        <dbReference type="ARBA" id="ARBA00022598"/>
    </source>
</evidence>
<dbReference type="InterPro" id="IPR004218">
    <property type="entry name" value="GSHS_ATP-bd"/>
</dbReference>
<keyword evidence="15" id="KW-1185">Reference proteome</keyword>
<proteinExistence type="inferred from homology"/>
<gene>
    <name evidence="12" type="primary">gshB</name>
    <name evidence="14" type="synonym">MYN1_Chr_287</name>
    <name evidence="12" type="ORF">PCKR_335</name>
    <name evidence="13" type="ORF">PFK_335</name>
    <name evidence="14" type="ORF">PMYN1_Chma294</name>
</gene>
<keyword evidence="12" id="KW-0934">Plastid</keyword>
<dbReference type="PROSITE" id="PS50975">
    <property type="entry name" value="ATP_GRASP"/>
    <property type="match status" value="1"/>
</dbReference>
<dbReference type="InterPro" id="IPR006284">
    <property type="entry name" value="Glut_synth_pro"/>
</dbReference>
<evidence type="ECO:0000256" key="6">
    <source>
        <dbReference type="ARBA" id="ARBA00022741"/>
    </source>
</evidence>
<dbReference type="GO" id="GO:0005737">
    <property type="term" value="C:cytoplasm"/>
    <property type="evidence" value="ECO:0007669"/>
    <property type="project" value="TreeGrafter"/>
</dbReference>
<dbReference type="GO" id="GO:0005524">
    <property type="term" value="F:ATP binding"/>
    <property type="evidence" value="ECO:0007669"/>
    <property type="project" value="UniProtKB-UniRule"/>
</dbReference>
<protein>
    <submittedName>
        <fullName evidence="12">Glutathione synthetase</fullName>
    </submittedName>
</protein>
<evidence type="ECO:0000313" key="13">
    <source>
        <dbReference type="EMBL" id="AQX44889.1"/>
    </source>
</evidence>